<protein>
    <submittedName>
        <fullName evidence="7">Methylsterol monooxygenase 1 (C-4 methylsterol oxidase) (Sterol-C4-methyl oxidase)</fullName>
    </submittedName>
</protein>
<feature type="transmembrane region" description="Helical" evidence="5">
    <location>
        <begin position="69"/>
        <end position="88"/>
    </location>
</feature>
<comment type="subcellular location">
    <subcellularLocation>
        <location evidence="1">Membrane</location>
    </subcellularLocation>
</comment>
<dbReference type="GO" id="GO:0004497">
    <property type="term" value="F:monooxygenase activity"/>
    <property type="evidence" value="ECO:0007669"/>
    <property type="project" value="UniProtKB-KW"/>
</dbReference>
<evidence type="ECO:0000256" key="3">
    <source>
        <dbReference type="ARBA" id="ARBA00022989"/>
    </source>
</evidence>
<feature type="transmembrane region" description="Helical" evidence="5">
    <location>
        <begin position="174"/>
        <end position="195"/>
    </location>
</feature>
<keyword evidence="2 5" id="KW-0812">Transmembrane</keyword>
<evidence type="ECO:0000313" key="8">
    <source>
        <dbReference type="Proteomes" id="UP001642464"/>
    </source>
</evidence>
<gene>
    <name evidence="7" type="ORF">SCF082_LOCUS24944</name>
</gene>
<dbReference type="InterPro" id="IPR050307">
    <property type="entry name" value="Sterol_Desaturase_Related"/>
</dbReference>
<reference evidence="7 8" key="1">
    <citation type="submission" date="2024-02" db="EMBL/GenBank/DDBJ databases">
        <authorList>
            <person name="Chen Y."/>
            <person name="Shah S."/>
            <person name="Dougan E. K."/>
            <person name="Thang M."/>
            <person name="Chan C."/>
        </authorList>
    </citation>
    <scope>NUCLEOTIDE SEQUENCE [LARGE SCALE GENOMIC DNA]</scope>
</reference>
<dbReference type="EMBL" id="CAXAMM010018580">
    <property type="protein sequence ID" value="CAK9043732.1"/>
    <property type="molecule type" value="Genomic_DNA"/>
</dbReference>
<evidence type="ECO:0000259" key="6">
    <source>
        <dbReference type="Pfam" id="PF04116"/>
    </source>
</evidence>
<evidence type="ECO:0000256" key="5">
    <source>
        <dbReference type="SAM" id="Phobius"/>
    </source>
</evidence>
<evidence type="ECO:0000256" key="1">
    <source>
        <dbReference type="ARBA" id="ARBA00004370"/>
    </source>
</evidence>
<sequence>MEAAVKFSSFLLNPWSLTFPMWVAAAVAKEAALQATDVCITFACQRFDPLPSRTGTKPLYKNVLDRKDYAFLLMNSFVEMIFSSHLCYNAWYSSYIQRSWPSFGILNGPIALLLLILFNDMLYAPAHRLLHHPAVYPYIHKHHHRSIYPSRGNIDARNEHPIEQMIAMALWMTAIYMVAFSTGMHAATIIGHLAVMTMGASLNHAGFDLEIRFLGVDWYSTGAHEMHHRRPDKNFAQFTMFWDKLMGTYIPYTDELSDANAQKAK</sequence>
<accession>A0ABP0LZ81</accession>
<evidence type="ECO:0000313" key="7">
    <source>
        <dbReference type="EMBL" id="CAK9043732.1"/>
    </source>
</evidence>
<comment type="caution">
    <text evidence="7">The sequence shown here is derived from an EMBL/GenBank/DDBJ whole genome shotgun (WGS) entry which is preliminary data.</text>
</comment>
<keyword evidence="8" id="KW-1185">Reference proteome</keyword>
<proteinExistence type="predicted"/>
<name>A0ABP0LZ81_9DINO</name>
<dbReference type="PANTHER" id="PTHR11863">
    <property type="entry name" value="STEROL DESATURASE"/>
    <property type="match status" value="1"/>
</dbReference>
<dbReference type="Pfam" id="PF04116">
    <property type="entry name" value="FA_hydroxylase"/>
    <property type="match status" value="1"/>
</dbReference>
<evidence type="ECO:0000256" key="4">
    <source>
        <dbReference type="ARBA" id="ARBA00023136"/>
    </source>
</evidence>
<dbReference type="InterPro" id="IPR006694">
    <property type="entry name" value="Fatty_acid_hydroxylase"/>
</dbReference>
<feature type="transmembrane region" description="Helical" evidence="5">
    <location>
        <begin position="100"/>
        <end position="118"/>
    </location>
</feature>
<dbReference type="Proteomes" id="UP001642464">
    <property type="component" value="Unassembled WGS sequence"/>
</dbReference>
<keyword evidence="3 5" id="KW-1133">Transmembrane helix</keyword>
<keyword evidence="4 5" id="KW-0472">Membrane</keyword>
<keyword evidence="7" id="KW-0503">Monooxygenase</keyword>
<evidence type="ECO:0000256" key="2">
    <source>
        <dbReference type="ARBA" id="ARBA00022692"/>
    </source>
</evidence>
<organism evidence="7 8">
    <name type="scientific">Durusdinium trenchii</name>
    <dbReference type="NCBI Taxonomy" id="1381693"/>
    <lineage>
        <taxon>Eukaryota</taxon>
        <taxon>Sar</taxon>
        <taxon>Alveolata</taxon>
        <taxon>Dinophyceae</taxon>
        <taxon>Suessiales</taxon>
        <taxon>Symbiodiniaceae</taxon>
        <taxon>Durusdinium</taxon>
    </lineage>
</organism>
<keyword evidence="7" id="KW-0560">Oxidoreductase</keyword>
<feature type="domain" description="Fatty acid hydroxylase" evidence="6">
    <location>
        <begin position="113"/>
        <end position="248"/>
    </location>
</feature>